<dbReference type="RefSeq" id="WP_137092121.1">
    <property type="nucleotide sequence ID" value="NZ_CP028923.1"/>
</dbReference>
<feature type="transmembrane region" description="Helical" evidence="1">
    <location>
        <begin position="60"/>
        <end position="80"/>
    </location>
</feature>
<dbReference type="Proteomes" id="UP000298616">
    <property type="component" value="Chromosome"/>
</dbReference>
<keyword evidence="1" id="KW-0472">Membrane</keyword>
<evidence type="ECO:0000313" key="3">
    <source>
        <dbReference type="Proteomes" id="UP000298616"/>
    </source>
</evidence>
<sequence>MTPILILIGLIIALNCVPLLTKRRFPKAEKAVMRILVATTILFLIFTVFRFFGYNLKGNYTFQAISWSFLVSAILFFTLLKNTKKKLLTVLFLIPLVAWGVITFTTDRVVYEDKFDDQRNIVVTTGGFLACGENIHITQTKFGIFDKEVLHIDHLCLTGIDKIEISSDSKHLDFLIYHDGELDSENPYNYTLDREKY</sequence>
<protein>
    <submittedName>
        <fullName evidence="2">Uncharacterized protein</fullName>
    </submittedName>
</protein>
<dbReference type="EMBL" id="CP028923">
    <property type="protein sequence ID" value="QCK16531.1"/>
    <property type="molecule type" value="Genomic_DNA"/>
</dbReference>
<gene>
    <name evidence="2" type="ORF">DCC35_18240</name>
</gene>
<dbReference type="KEGG" id="fpf:DCC35_18240"/>
<feature type="transmembrane region" description="Helical" evidence="1">
    <location>
        <begin position="33"/>
        <end position="54"/>
    </location>
</feature>
<name>A0A4D7JLR5_9BACT</name>
<evidence type="ECO:0000313" key="2">
    <source>
        <dbReference type="EMBL" id="QCK16531.1"/>
    </source>
</evidence>
<keyword evidence="1" id="KW-1133">Transmembrane helix</keyword>
<feature type="transmembrane region" description="Helical" evidence="1">
    <location>
        <begin position="87"/>
        <end position="105"/>
    </location>
</feature>
<keyword evidence="1" id="KW-0812">Transmembrane</keyword>
<reference evidence="2 3" key="1">
    <citation type="submission" date="2018-04" db="EMBL/GenBank/DDBJ databases">
        <title>Complete genome uncultured novel isolate.</title>
        <authorList>
            <person name="Merlino G."/>
        </authorList>
    </citation>
    <scope>NUCLEOTIDE SEQUENCE [LARGE SCALE GENOMIC DNA]</scope>
    <source>
        <strain evidence="3">R1DC9</strain>
    </source>
</reference>
<dbReference type="AlphaFoldDB" id="A0A4D7JLR5"/>
<dbReference type="OrthoDB" id="1448297at2"/>
<evidence type="ECO:0000256" key="1">
    <source>
        <dbReference type="SAM" id="Phobius"/>
    </source>
</evidence>
<feature type="transmembrane region" description="Helical" evidence="1">
    <location>
        <begin position="6"/>
        <end position="21"/>
    </location>
</feature>
<organism evidence="2 3">
    <name type="scientific">Mangrovivirga cuniculi</name>
    <dbReference type="NCBI Taxonomy" id="2715131"/>
    <lineage>
        <taxon>Bacteria</taxon>
        <taxon>Pseudomonadati</taxon>
        <taxon>Bacteroidota</taxon>
        <taxon>Cytophagia</taxon>
        <taxon>Cytophagales</taxon>
        <taxon>Mangrovivirgaceae</taxon>
        <taxon>Mangrovivirga</taxon>
    </lineage>
</organism>
<proteinExistence type="predicted"/>
<accession>A0A4D7JLR5</accession>
<keyword evidence="3" id="KW-1185">Reference proteome</keyword>